<reference evidence="1" key="1">
    <citation type="submission" date="2021-01" db="EMBL/GenBank/DDBJ databases">
        <title>Modified the classification status of verrucomicrobia.</title>
        <authorList>
            <person name="Feng X."/>
        </authorList>
    </citation>
    <scope>NUCLEOTIDE SEQUENCE</scope>
    <source>
        <strain evidence="1">KCTC 13126</strain>
    </source>
</reference>
<accession>A0A934RVN0</accession>
<dbReference type="Proteomes" id="UP000617628">
    <property type="component" value="Unassembled WGS sequence"/>
</dbReference>
<dbReference type="EMBL" id="JAENIL010000016">
    <property type="protein sequence ID" value="MBK1877228.1"/>
    <property type="molecule type" value="Genomic_DNA"/>
</dbReference>
<dbReference type="RefSeq" id="WP_200355444.1">
    <property type="nucleotide sequence ID" value="NZ_JAENIL010000016.1"/>
</dbReference>
<proteinExistence type="predicted"/>
<gene>
    <name evidence="1" type="ORF">JIN87_10135</name>
</gene>
<keyword evidence="2" id="KW-1185">Reference proteome</keyword>
<protein>
    <submittedName>
        <fullName evidence="1">Uncharacterized protein</fullName>
    </submittedName>
</protein>
<name>A0A934RVN0_9BACT</name>
<organism evidence="1 2">
    <name type="scientific">Pelagicoccus mobilis</name>
    <dbReference type="NCBI Taxonomy" id="415221"/>
    <lineage>
        <taxon>Bacteria</taxon>
        <taxon>Pseudomonadati</taxon>
        <taxon>Verrucomicrobiota</taxon>
        <taxon>Opitutia</taxon>
        <taxon>Puniceicoccales</taxon>
        <taxon>Pelagicoccaceae</taxon>
        <taxon>Pelagicoccus</taxon>
    </lineage>
</organism>
<sequence length="48" mass="5474">MANLIHDEPDKRIRQEYYGVLLVSGSNLAEKIIEMAESIEDGVLDLRE</sequence>
<dbReference type="AlphaFoldDB" id="A0A934RVN0"/>
<comment type="caution">
    <text evidence="1">The sequence shown here is derived from an EMBL/GenBank/DDBJ whole genome shotgun (WGS) entry which is preliminary data.</text>
</comment>
<evidence type="ECO:0000313" key="1">
    <source>
        <dbReference type="EMBL" id="MBK1877228.1"/>
    </source>
</evidence>
<evidence type="ECO:0000313" key="2">
    <source>
        <dbReference type="Proteomes" id="UP000617628"/>
    </source>
</evidence>